<evidence type="ECO:0000256" key="2">
    <source>
        <dbReference type="ARBA" id="ARBA00004298"/>
    </source>
</evidence>
<organism evidence="13 14">
    <name type="scientific">Clydaea vesicula</name>
    <dbReference type="NCBI Taxonomy" id="447962"/>
    <lineage>
        <taxon>Eukaryota</taxon>
        <taxon>Fungi</taxon>
        <taxon>Fungi incertae sedis</taxon>
        <taxon>Chytridiomycota</taxon>
        <taxon>Chytridiomycota incertae sedis</taxon>
        <taxon>Chytridiomycetes</taxon>
        <taxon>Lobulomycetales</taxon>
        <taxon>Lobulomycetaceae</taxon>
        <taxon>Clydaea</taxon>
    </lineage>
</organism>
<evidence type="ECO:0000313" key="13">
    <source>
        <dbReference type="EMBL" id="KAJ3228145.1"/>
    </source>
</evidence>
<keyword evidence="5" id="KW-0679">Respiratory chain</keyword>
<comment type="similarity">
    <text evidence="3">Belongs to the complex I NDUFB3 subunit family.</text>
</comment>
<dbReference type="EMBL" id="JADGJW010000005">
    <property type="protein sequence ID" value="KAJ3228145.1"/>
    <property type="molecule type" value="Genomic_DNA"/>
</dbReference>
<keyword evidence="7" id="KW-0999">Mitochondrion inner membrane</keyword>
<reference evidence="13" key="1">
    <citation type="submission" date="2020-05" db="EMBL/GenBank/DDBJ databases">
        <title>Phylogenomic resolution of chytrid fungi.</title>
        <authorList>
            <person name="Stajich J.E."/>
            <person name="Amses K."/>
            <person name="Simmons R."/>
            <person name="Seto K."/>
            <person name="Myers J."/>
            <person name="Bonds A."/>
            <person name="Quandt C.A."/>
            <person name="Barry K."/>
            <person name="Liu P."/>
            <person name="Grigoriev I."/>
            <person name="Longcore J.E."/>
            <person name="James T.Y."/>
        </authorList>
    </citation>
    <scope>NUCLEOTIDE SEQUENCE</scope>
    <source>
        <strain evidence="13">JEL0476</strain>
    </source>
</reference>
<protein>
    <submittedName>
        <fullName evidence="13">Uncharacterized protein</fullName>
    </submittedName>
</protein>
<accession>A0AAD5U8C1</accession>
<evidence type="ECO:0000256" key="8">
    <source>
        <dbReference type="ARBA" id="ARBA00022982"/>
    </source>
</evidence>
<proteinExistence type="inferred from homology"/>
<comment type="function">
    <text evidence="1">Accessory subunit of the mitochondrial membrane respiratory chain NADH dehydrogenase (Complex I), that is believed not to be involved in catalysis. Complex I functions in the transfer of electrons from NADH to the respiratory chain. The immediate electron acceptor for the enzyme is believed to be ubiquinone.</text>
</comment>
<evidence type="ECO:0000256" key="9">
    <source>
        <dbReference type="ARBA" id="ARBA00022989"/>
    </source>
</evidence>
<dbReference type="Pfam" id="PF08122">
    <property type="entry name" value="NDUF_B12"/>
    <property type="match status" value="1"/>
</dbReference>
<dbReference type="PANTHER" id="PTHR15082">
    <property type="entry name" value="NADH-UBIQUINONE OXIDOREDUCTASE B12 SUBUNIT"/>
    <property type="match status" value="1"/>
</dbReference>
<comment type="caution">
    <text evidence="13">The sequence shown here is derived from an EMBL/GenBank/DDBJ whole genome shotgun (WGS) entry which is preliminary data.</text>
</comment>
<dbReference type="GO" id="GO:0022900">
    <property type="term" value="P:electron transport chain"/>
    <property type="evidence" value="ECO:0007669"/>
    <property type="project" value="InterPro"/>
</dbReference>
<evidence type="ECO:0000256" key="5">
    <source>
        <dbReference type="ARBA" id="ARBA00022660"/>
    </source>
</evidence>
<evidence type="ECO:0000256" key="1">
    <source>
        <dbReference type="ARBA" id="ARBA00003195"/>
    </source>
</evidence>
<name>A0AAD5U8C1_9FUNG</name>
<evidence type="ECO:0000256" key="11">
    <source>
        <dbReference type="ARBA" id="ARBA00023136"/>
    </source>
</evidence>
<dbReference type="GO" id="GO:0032981">
    <property type="term" value="P:mitochondrial respiratory chain complex I assembly"/>
    <property type="evidence" value="ECO:0007669"/>
    <property type="project" value="TreeGrafter"/>
</dbReference>
<evidence type="ECO:0000256" key="6">
    <source>
        <dbReference type="ARBA" id="ARBA00022692"/>
    </source>
</evidence>
<evidence type="ECO:0000256" key="12">
    <source>
        <dbReference type="SAM" id="Phobius"/>
    </source>
</evidence>
<comment type="subcellular location">
    <subcellularLocation>
        <location evidence="2">Mitochondrion inner membrane</location>
        <topology evidence="2">Single-pass membrane protein</topology>
        <orientation evidence="2">Matrix side</orientation>
    </subcellularLocation>
</comment>
<gene>
    <name evidence="13" type="ORF">HK099_006025</name>
</gene>
<dbReference type="AlphaFoldDB" id="A0AAD5U8C1"/>
<keyword evidence="9 12" id="KW-1133">Transmembrane helix</keyword>
<dbReference type="GO" id="GO:0005743">
    <property type="term" value="C:mitochondrial inner membrane"/>
    <property type="evidence" value="ECO:0007669"/>
    <property type="project" value="UniProtKB-SubCell"/>
</dbReference>
<dbReference type="InterPro" id="IPR012576">
    <property type="entry name" value="NDUFB3"/>
</dbReference>
<evidence type="ECO:0000256" key="10">
    <source>
        <dbReference type="ARBA" id="ARBA00023128"/>
    </source>
</evidence>
<keyword evidence="11 12" id="KW-0472">Membrane</keyword>
<evidence type="ECO:0000256" key="7">
    <source>
        <dbReference type="ARBA" id="ARBA00022792"/>
    </source>
</evidence>
<feature type="transmembrane region" description="Helical" evidence="12">
    <location>
        <begin position="99"/>
        <end position="119"/>
    </location>
</feature>
<keyword evidence="8" id="KW-0249">Electron transport</keyword>
<keyword evidence="14" id="KW-1185">Reference proteome</keyword>
<keyword evidence="4" id="KW-0813">Transport</keyword>
<evidence type="ECO:0000256" key="3">
    <source>
        <dbReference type="ARBA" id="ARBA00005667"/>
    </source>
</evidence>
<evidence type="ECO:0000256" key="4">
    <source>
        <dbReference type="ARBA" id="ARBA00022448"/>
    </source>
</evidence>
<keyword evidence="6 12" id="KW-0812">Transmembrane</keyword>
<dbReference type="PANTHER" id="PTHR15082:SF2">
    <property type="entry name" value="NADH DEHYDROGENASE [UBIQUINONE] 1 BETA SUBCOMPLEX SUBUNIT 3"/>
    <property type="match status" value="1"/>
</dbReference>
<evidence type="ECO:0000313" key="14">
    <source>
        <dbReference type="Proteomes" id="UP001211065"/>
    </source>
</evidence>
<keyword evidence="10" id="KW-0496">Mitochondrion</keyword>
<dbReference type="Proteomes" id="UP001211065">
    <property type="component" value="Unassembled WGS sequence"/>
</dbReference>
<sequence>MLKKKLIQTLCRSYGSKVGTTTASPKILATSYTPEEKEIVDRILYQNTHLKPEFPLFPWKWIRWTPEWLERPLPADMKDPWAKRDAWRHHPYFSARNRFLNILPGLGYATVAFSIYLIWDHWNMTAGPGSVEKKKWDEWLKKRNERLHKEGHEGHH</sequence>